<keyword evidence="4" id="KW-0057">Aromatic amino acid biosynthesis</keyword>
<evidence type="ECO:0000313" key="8">
    <source>
        <dbReference type="Proteomes" id="UP000780801"/>
    </source>
</evidence>
<dbReference type="Gene3D" id="1.10.590.10">
    <property type="entry name" value="Chorismate mutase, AroQ class superfamily, eukaryotic"/>
    <property type="match status" value="2"/>
</dbReference>
<organism evidence="7 8">
    <name type="scientific">Lunasporangiospora selenospora</name>
    <dbReference type="NCBI Taxonomy" id="979761"/>
    <lineage>
        <taxon>Eukaryota</taxon>
        <taxon>Fungi</taxon>
        <taxon>Fungi incertae sedis</taxon>
        <taxon>Mucoromycota</taxon>
        <taxon>Mortierellomycotina</taxon>
        <taxon>Mortierellomycetes</taxon>
        <taxon>Mortierellales</taxon>
        <taxon>Mortierellaceae</taxon>
        <taxon>Lunasporangiospora</taxon>
    </lineage>
</organism>
<keyword evidence="4" id="KW-0028">Amino-acid biosynthesis</keyword>
<dbReference type="InterPro" id="IPR008238">
    <property type="entry name" value="Chorismate_mutase_AroQ_euk"/>
</dbReference>
<comment type="catalytic activity">
    <reaction evidence="6">
        <text>chorismate = prephenate</text>
        <dbReference type="Rhea" id="RHEA:13897"/>
        <dbReference type="ChEBI" id="CHEBI:29748"/>
        <dbReference type="ChEBI" id="CHEBI:29934"/>
        <dbReference type="EC" id="5.4.99.5"/>
    </reaction>
    <physiologicalReaction direction="left-to-right" evidence="6">
        <dbReference type="Rhea" id="RHEA:13898"/>
    </physiologicalReaction>
</comment>
<dbReference type="GO" id="GO:0005737">
    <property type="term" value="C:cytoplasm"/>
    <property type="evidence" value="ECO:0007669"/>
    <property type="project" value="UniProtKB-SubCell"/>
</dbReference>
<protein>
    <recommendedName>
        <fullName evidence="2">chorismate mutase</fullName>
        <ecNumber evidence="2">5.4.99.5</ecNumber>
    </recommendedName>
</protein>
<feature type="non-terminal residue" evidence="7">
    <location>
        <position position="93"/>
    </location>
</feature>
<keyword evidence="4" id="KW-0584">Phenylalanine biosynthesis</keyword>
<proteinExistence type="predicted"/>
<dbReference type="GO" id="GO:0004106">
    <property type="term" value="F:chorismate mutase activity"/>
    <property type="evidence" value="ECO:0007669"/>
    <property type="project" value="UniProtKB-EC"/>
</dbReference>
<dbReference type="InterPro" id="IPR037039">
    <property type="entry name" value="CM_AroQ_sf_eucaryotic"/>
</dbReference>
<dbReference type="AlphaFoldDB" id="A0A9P6JX12"/>
<dbReference type="SUPFAM" id="SSF48600">
    <property type="entry name" value="Chorismate mutase II"/>
    <property type="match status" value="1"/>
</dbReference>
<reference evidence="7" key="1">
    <citation type="journal article" date="2020" name="Fungal Divers.">
        <title>Resolving the Mortierellaceae phylogeny through synthesis of multi-gene phylogenetics and phylogenomics.</title>
        <authorList>
            <person name="Vandepol N."/>
            <person name="Liber J."/>
            <person name="Desiro A."/>
            <person name="Na H."/>
            <person name="Kennedy M."/>
            <person name="Barry K."/>
            <person name="Grigoriev I.V."/>
            <person name="Miller A.N."/>
            <person name="O'Donnell K."/>
            <person name="Stajich J.E."/>
            <person name="Bonito G."/>
        </authorList>
    </citation>
    <scope>NUCLEOTIDE SEQUENCE</scope>
    <source>
        <strain evidence="7">KOD1015</strain>
    </source>
</reference>
<dbReference type="EMBL" id="JAABOA010007962">
    <property type="protein sequence ID" value="KAF9536638.1"/>
    <property type="molecule type" value="Genomic_DNA"/>
</dbReference>
<dbReference type="Proteomes" id="UP000780801">
    <property type="component" value="Unassembled WGS sequence"/>
</dbReference>
<comment type="subcellular location">
    <subcellularLocation>
        <location evidence="1">Cytoplasm</location>
    </subcellularLocation>
</comment>
<dbReference type="GO" id="GO:0009094">
    <property type="term" value="P:L-phenylalanine biosynthetic process"/>
    <property type="evidence" value="ECO:0007669"/>
    <property type="project" value="UniProtKB-KW"/>
</dbReference>
<keyword evidence="5" id="KW-0413">Isomerase</keyword>
<keyword evidence="3" id="KW-0963">Cytoplasm</keyword>
<evidence type="ECO:0000256" key="4">
    <source>
        <dbReference type="ARBA" id="ARBA00023222"/>
    </source>
</evidence>
<evidence type="ECO:0000313" key="7">
    <source>
        <dbReference type="EMBL" id="KAF9536638.1"/>
    </source>
</evidence>
<evidence type="ECO:0000256" key="1">
    <source>
        <dbReference type="ARBA" id="ARBA00004496"/>
    </source>
</evidence>
<dbReference type="PANTHER" id="PTHR21145:SF12">
    <property type="entry name" value="CHORISMATE MUTASE"/>
    <property type="match status" value="1"/>
</dbReference>
<evidence type="ECO:0000256" key="3">
    <source>
        <dbReference type="ARBA" id="ARBA00022490"/>
    </source>
</evidence>
<evidence type="ECO:0000256" key="2">
    <source>
        <dbReference type="ARBA" id="ARBA00012404"/>
    </source>
</evidence>
<dbReference type="OrthoDB" id="191918at2759"/>
<name>A0A9P6JX12_9FUNG</name>
<dbReference type="EC" id="5.4.99.5" evidence="2"/>
<accession>A0A9P6JX12</accession>
<gene>
    <name evidence="7" type="primary">ARO7</name>
    <name evidence="7" type="ORF">BGW38_010146</name>
</gene>
<evidence type="ECO:0000256" key="5">
    <source>
        <dbReference type="ARBA" id="ARBA00023235"/>
    </source>
</evidence>
<evidence type="ECO:0000256" key="6">
    <source>
        <dbReference type="ARBA" id="ARBA00023979"/>
    </source>
</evidence>
<sequence>LIERAQFAVNDCIYQPGVYKYEDDFEGSFLEYFLHEMEKVLHPNNINVNPSIMKQYLNHIVPQICMPGDDSNYGSTATRDVECLQALSKRIHY</sequence>
<feature type="non-terminal residue" evidence="7">
    <location>
        <position position="1"/>
    </location>
</feature>
<dbReference type="InterPro" id="IPR036263">
    <property type="entry name" value="Chorismate_II_sf"/>
</dbReference>
<dbReference type="PANTHER" id="PTHR21145">
    <property type="entry name" value="CHORISMATE MUTASE"/>
    <property type="match status" value="1"/>
</dbReference>
<dbReference type="PROSITE" id="PS51169">
    <property type="entry name" value="CHORISMATE_MUT_3"/>
    <property type="match status" value="1"/>
</dbReference>
<comment type="caution">
    <text evidence="7">The sequence shown here is derived from an EMBL/GenBank/DDBJ whole genome shotgun (WGS) entry which is preliminary data.</text>
</comment>
<keyword evidence="8" id="KW-1185">Reference proteome</keyword>
<dbReference type="GO" id="GO:0046417">
    <property type="term" value="P:chorismate metabolic process"/>
    <property type="evidence" value="ECO:0007669"/>
    <property type="project" value="InterPro"/>
</dbReference>